<dbReference type="OrthoDB" id="9789125at2"/>
<keyword evidence="3" id="KW-0670">Pyruvate</keyword>
<sequence>MSFDVVIAGVGGQGNILATRVFARAAVAAGFGVLTSESVGMAQRGGPVASHVRIGHDLSGAIIPDGKADLVIGLELAETARVLPKLRSGGQVIAATTVIQPPALILTGAAYDAAAIAAYLREAVPGLLLIDAADVATRAGNRRTANSVLLGAASTLGSFLPFAPELLLPALLESLPPGLQEVNRHAFTLGRQEAERIRTAGQGT</sequence>
<evidence type="ECO:0000256" key="1">
    <source>
        <dbReference type="ARBA" id="ARBA00023002"/>
    </source>
</evidence>
<proteinExistence type="predicted"/>
<organism evidence="3 4">
    <name type="scientific">Thermodesulfitimonas autotrophica</name>
    <dbReference type="NCBI Taxonomy" id="1894989"/>
    <lineage>
        <taxon>Bacteria</taxon>
        <taxon>Bacillati</taxon>
        <taxon>Bacillota</taxon>
        <taxon>Clostridia</taxon>
        <taxon>Thermoanaerobacterales</taxon>
        <taxon>Thermoanaerobacteraceae</taxon>
        <taxon>Thermodesulfitimonas</taxon>
    </lineage>
</organism>
<dbReference type="InterPro" id="IPR052198">
    <property type="entry name" value="IorB_Oxidoreductase"/>
</dbReference>
<dbReference type="SUPFAM" id="SSF53323">
    <property type="entry name" value="Pyruvate-ferredoxin oxidoreductase, PFOR, domain III"/>
    <property type="match status" value="1"/>
</dbReference>
<dbReference type="RefSeq" id="WP_123930557.1">
    <property type="nucleotide sequence ID" value="NZ_RKRE01000003.1"/>
</dbReference>
<evidence type="ECO:0000313" key="3">
    <source>
        <dbReference type="EMBL" id="RPF42452.1"/>
    </source>
</evidence>
<dbReference type="EMBL" id="RKRE01000003">
    <property type="protein sequence ID" value="RPF42452.1"/>
    <property type="molecule type" value="Genomic_DNA"/>
</dbReference>
<dbReference type="GO" id="GO:0016903">
    <property type="term" value="F:oxidoreductase activity, acting on the aldehyde or oxo group of donors"/>
    <property type="evidence" value="ECO:0007669"/>
    <property type="project" value="InterPro"/>
</dbReference>
<dbReference type="InterPro" id="IPR002869">
    <property type="entry name" value="Pyrv_flavodox_OxRed_cen"/>
</dbReference>
<reference evidence="3 4" key="1">
    <citation type="submission" date="2018-11" db="EMBL/GenBank/DDBJ databases">
        <title>Genomic Encyclopedia of Type Strains, Phase IV (KMG-IV): sequencing the most valuable type-strain genomes for metagenomic binning, comparative biology and taxonomic classification.</title>
        <authorList>
            <person name="Goeker M."/>
        </authorList>
    </citation>
    <scope>NUCLEOTIDE SEQUENCE [LARGE SCALE GENOMIC DNA]</scope>
    <source>
        <strain evidence="3 4">DSM 102936</strain>
    </source>
</reference>
<dbReference type="AlphaFoldDB" id="A0A3N5B0T5"/>
<feature type="domain" description="Pyruvate/ketoisovalerate oxidoreductase catalytic" evidence="2">
    <location>
        <begin position="11"/>
        <end position="192"/>
    </location>
</feature>
<dbReference type="PANTHER" id="PTHR43854">
    <property type="entry name" value="INDOLEPYRUVATE OXIDOREDUCTASE SUBUNIT IORB"/>
    <property type="match status" value="1"/>
</dbReference>
<dbReference type="InterPro" id="IPR019752">
    <property type="entry name" value="Pyrv/ketoisovalerate_OxRed_cat"/>
</dbReference>
<dbReference type="Gene3D" id="3.40.920.10">
    <property type="entry name" value="Pyruvate-ferredoxin oxidoreductase, PFOR, domain III"/>
    <property type="match status" value="1"/>
</dbReference>
<keyword evidence="1" id="KW-0560">Oxidoreductase</keyword>
<dbReference type="Pfam" id="PF01558">
    <property type="entry name" value="POR"/>
    <property type="match status" value="1"/>
</dbReference>
<gene>
    <name evidence="3" type="ORF">EDD75_1553</name>
</gene>
<evidence type="ECO:0000313" key="4">
    <source>
        <dbReference type="Proteomes" id="UP000282654"/>
    </source>
</evidence>
<comment type="caution">
    <text evidence="3">The sequence shown here is derived from an EMBL/GenBank/DDBJ whole genome shotgun (WGS) entry which is preliminary data.</text>
</comment>
<evidence type="ECO:0000259" key="2">
    <source>
        <dbReference type="Pfam" id="PF01558"/>
    </source>
</evidence>
<dbReference type="PANTHER" id="PTHR43854:SF1">
    <property type="entry name" value="INDOLEPYRUVATE OXIDOREDUCTASE SUBUNIT IORB"/>
    <property type="match status" value="1"/>
</dbReference>
<accession>A0A3N5B0T5</accession>
<dbReference type="Proteomes" id="UP000282654">
    <property type="component" value="Unassembled WGS sequence"/>
</dbReference>
<name>A0A3N5B0T5_9THEO</name>
<protein>
    <submittedName>
        <fullName evidence="3">Indolepyruvate ferredoxin oxidoreductase beta subunit</fullName>
    </submittedName>
</protein>
<keyword evidence="4" id="KW-1185">Reference proteome</keyword>